<dbReference type="EMBL" id="KB932207">
    <property type="protein sequence ID" value="KCV69248.1"/>
    <property type="molecule type" value="Genomic_DNA"/>
</dbReference>
<keyword evidence="2" id="KW-1185">Reference proteome</keyword>
<dbReference type="RefSeq" id="XP_009496819.1">
    <property type="nucleotide sequence ID" value="XM_009498544.1"/>
</dbReference>
<dbReference type="AlphaFoldDB" id="A0A058Z5N0"/>
<protein>
    <submittedName>
        <fullName evidence="1">Uncharacterized protein</fullName>
    </submittedName>
</protein>
<organism evidence="1">
    <name type="scientific">Fonticula alba</name>
    <name type="common">Slime mold</name>
    <dbReference type="NCBI Taxonomy" id="691883"/>
    <lineage>
        <taxon>Eukaryota</taxon>
        <taxon>Rotosphaerida</taxon>
        <taxon>Fonticulaceae</taxon>
        <taxon>Fonticula</taxon>
    </lineage>
</organism>
<dbReference type="GeneID" id="20529401"/>
<reference evidence="1" key="1">
    <citation type="submission" date="2013-04" db="EMBL/GenBank/DDBJ databases">
        <title>The Genome Sequence of Fonticula alba ATCC 38817.</title>
        <authorList>
            <consortium name="The Broad Institute Genomics Platform"/>
            <person name="Russ C."/>
            <person name="Cuomo C."/>
            <person name="Burger G."/>
            <person name="Gray M.W."/>
            <person name="Holland P.W.H."/>
            <person name="King N."/>
            <person name="Lang F.B.F."/>
            <person name="Roger A.J."/>
            <person name="Ruiz-Trillo I."/>
            <person name="Brown M."/>
            <person name="Walker B."/>
            <person name="Young S."/>
            <person name="Zeng Q."/>
            <person name="Gargeya S."/>
            <person name="Fitzgerald M."/>
            <person name="Haas B."/>
            <person name="Abouelleil A."/>
            <person name="Allen A.W."/>
            <person name="Alvarado L."/>
            <person name="Arachchi H.M."/>
            <person name="Berlin A.M."/>
            <person name="Chapman S.B."/>
            <person name="Gainer-Dewar J."/>
            <person name="Goldberg J."/>
            <person name="Griggs A."/>
            <person name="Gujja S."/>
            <person name="Hansen M."/>
            <person name="Howarth C."/>
            <person name="Imamovic A."/>
            <person name="Ireland A."/>
            <person name="Larimer J."/>
            <person name="McCowan C."/>
            <person name="Murphy C."/>
            <person name="Pearson M."/>
            <person name="Poon T.W."/>
            <person name="Priest M."/>
            <person name="Roberts A."/>
            <person name="Saif S."/>
            <person name="Shea T."/>
            <person name="Sisk P."/>
            <person name="Sykes S."/>
            <person name="Wortman J."/>
            <person name="Nusbaum C."/>
            <person name="Birren B."/>
        </authorList>
    </citation>
    <scope>NUCLEOTIDE SEQUENCE [LARGE SCALE GENOMIC DNA]</scope>
    <source>
        <strain evidence="1">ATCC 38817</strain>
    </source>
</reference>
<sequence>MSTQPEGRAPKVPGSRTGAACHFGECMPPAEEARAGRGGTVLGLTLRQVTPTQLEGLRGAHVSDAEAGALGHAGEGRAREENRDLVFEATRDWMPATGGRGRHRGR</sequence>
<proteinExistence type="predicted"/>
<dbReference type="Proteomes" id="UP000030693">
    <property type="component" value="Unassembled WGS sequence"/>
</dbReference>
<gene>
    <name evidence="1" type="ORF">H696_04676</name>
</gene>
<name>A0A058Z5N0_FONAL</name>
<evidence type="ECO:0000313" key="1">
    <source>
        <dbReference type="EMBL" id="KCV69248.1"/>
    </source>
</evidence>
<evidence type="ECO:0000313" key="2">
    <source>
        <dbReference type="Proteomes" id="UP000030693"/>
    </source>
</evidence>
<accession>A0A058Z5N0</accession>